<evidence type="ECO:0000313" key="3">
    <source>
        <dbReference type="EMBL" id="KAF7503024.1"/>
    </source>
</evidence>
<reference evidence="3" key="1">
    <citation type="submission" date="2020-02" db="EMBL/GenBank/DDBJ databases">
        <authorList>
            <person name="Palmer J.M."/>
        </authorList>
    </citation>
    <scope>NUCLEOTIDE SEQUENCE</scope>
    <source>
        <strain evidence="3">EPUS1.4</strain>
        <tissue evidence="3">Thallus</tissue>
    </source>
</reference>
<dbReference type="Gene3D" id="3.30.360.20">
    <property type="entry name" value="RNA 3'-terminal phosphate cyclase, insert domain"/>
    <property type="match status" value="1"/>
</dbReference>
<dbReference type="InterPro" id="IPR000228">
    <property type="entry name" value="RNA3'_term_phos_cyc"/>
</dbReference>
<dbReference type="Gene3D" id="3.65.10.20">
    <property type="entry name" value="RNA 3'-terminal phosphate cyclase domain"/>
    <property type="match status" value="1"/>
</dbReference>
<dbReference type="PANTHER" id="PTHR11096">
    <property type="entry name" value="RNA 3' TERMINAL PHOSPHATE CYCLASE"/>
    <property type="match status" value="1"/>
</dbReference>
<dbReference type="AlphaFoldDB" id="A0A8H7A7W9"/>
<dbReference type="SUPFAM" id="SSF55205">
    <property type="entry name" value="EPT/RTPC-like"/>
    <property type="match status" value="1"/>
</dbReference>
<evidence type="ECO:0000256" key="1">
    <source>
        <dbReference type="SAM" id="MobiDB-lite"/>
    </source>
</evidence>
<dbReference type="InterPro" id="IPR013792">
    <property type="entry name" value="RNA3'P_cycl/enolpyr_Trfase_a/b"/>
</dbReference>
<dbReference type="Proteomes" id="UP000606974">
    <property type="component" value="Unassembled WGS sequence"/>
</dbReference>
<dbReference type="EMBL" id="JAACFV010000201">
    <property type="protein sequence ID" value="KAF7503024.1"/>
    <property type="molecule type" value="Genomic_DNA"/>
</dbReference>
<proteinExistence type="predicted"/>
<protein>
    <recommendedName>
        <fullName evidence="2">RNA 3'-terminal phosphate cyclase domain-containing protein</fullName>
    </recommendedName>
</protein>
<dbReference type="InterPro" id="IPR023797">
    <property type="entry name" value="RNA3'_phos_cyclase_dom"/>
</dbReference>
<dbReference type="PANTHER" id="PTHR11096:SF0">
    <property type="entry name" value="RNA 3'-TERMINAL PHOSPHATE CYCLASE"/>
    <property type="match status" value="1"/>
</dbReference>
<feature type="compositionally biased region" description="Basic residues" evidence="1">
    <location>
        <begin position="1"/>
        <end position="11"/>
    </location>
</feature>
<keyword evidence="4" id="KW-1185">Reference proteome</keyword>
<dbReference type="OrthoDB" id="25029at2759"/>
<feature type="region of interest" description="Disordered" evidence="1">
    <location>
        <begin position="1"/>
        <end position="44"/>
    </location>
</feature>
<evidence type="ECO:0000259" key="2">
    <source>
        <dbReference type="Pfam" id="PF01137"/>
    </source>
</evidence>
<feature type="compositionally biased region" description="Polar residues" evidence="1">
    <location>
        <begin position="13"/>
        <end position="31"/>
    </location>
</feature>
<feature type="domain" description="RNA 3'-terminal phosphate cyclase" evidence="2">
    <location>
        <begin position="48"/>
        <end position="410"/>
    </location>
</feature>
<evidence type="ECO:0000313" key="4">
    <source>
        <dbReference type="Proteomes" id="UP000606974"/>
    </source>
</evidence>
<dbReference type="Pfam" id="PF01137">
    <property type="entry name" value="RTC"/>
    <property type="match status" value="1"/>
</dbReference>
<organism evidence="3 4">
    <name type="scientific">Endocarpon pusillum</name>
    <dbReference type="NCBI Taxonomy" id="364733"/>
    <lineage>
        <taxon>Eukaryota</taxon>
        <taxon>Fungi</taxon>
        <taxon>Dikarya</taxon>
        <taxon>Ascomycota</taxon>
        <taxon>Pezizomycotina</taxon>
        <taxon>Eurotiomycetes</taxon>
        <taxon>Chaetothyriomycetidae</taxon>
        <taxon>Verrucariales</taxon>
        <taxon>Verrucariaceae</taxon>
        <taxon>Endocarpon</taxon>
    </lineage>
</organism>
<gene>
    <name evidence="3" type="ORF">GJ744_004700</name>
</gene>
<name>A0A8H7A7W9_9EURO</name>
<dbReference type="GO" id="GO:0005634">
    <property type="term" value="C:nucleus"/>
    <property type="evidence" value="ECO:0007669"/>
    <property type="project" value="TreeGrafter"/>
</dbReference>
<dbReference type="InterPro" id="IPR036553">
    <property type="entry name" value="RPTC_insert"/>
</dbReference>
<dbReference type="GO" id="GO:0003963">
    <property type="term" value="F:RNA-3'-phosphate cyclase activity"/>
    <property type="evidence" value="ECO:0007669"/>
    <property type="project" value="TreeGrafter"/>
</dbReference>
<dbReference type="GO" id="GO:0006396">
    <property type="term" value="P:RNA processing"/>
    <property type="evidence" value="ECO:0007669"/>
    <property type="project" value="InterPro"/>
</dbReference>
<dbReference type="InterPro" id="IPR037136">
    <property type="entry name" value="RNA3'_phos_cyclase_dom_sf"/>
</dbReference>
<sequence>MPRHHRPKHTSHSSEPGQKSTDSSSNESQFPDSIRSDPSLVHLDGRTLEGGGQLVRVALTLSALTDIPIHIHNIRGNRSSRSSGKGGGLKSSHLAALEFLAGATAAKTLGASVGSTEVVFEPERHKQLLRDGAKAEVGEGKVGRAYEIRLDKPGSVWLILQAILPYVIFAASEYVPMQLIITGGTNVPKSMSGEYVKQVMCPMFEKIGLPSIDVDIKRRGWTQGRAIQIGEVTIKVHALERDAKLSPFELKKRGAISRIAITALAGTEAMRSALVEKVTDHVREKYPQLEPPEIVVNEDSGDPKRLYLLLVAHTSNGCMLGRDWLYDEKIKGALNESQTELIAEKMVQRVVGELAAEIAHGGCVDEYMRDQLVVFQALTNGPTHVDGGAGTGDGSLHARTCRWVAEQILADQASFDTEGGCRGVGFAAGEIFEERKVVEK</sequence>
<accession>A0A8H7A7W9</accession>
<comment type="caution">
    <text evidence="3">The sequence shown here is derived from an EMBL/GenBank/DDBJ whole genome shotgun (WGS) entry which is preliminary data.</text>
</comment>